<dbReference type="Proteomes" id="UP000604046">
    <property type="component" value="Unassembled WGS sequence"/>
</dbReference>
<name>A0A812V5H4_9DINO</name>
<keyword evidence="1" id="KW-1133">Transmembrane helix</keyword>
<sequence>MASCSRTSGRRRLWCTSSATEDLMQKGRGWHLARFTACIQKPHSSWRQRPAKQRAQGRDRLVCVGVDALPAIIFLILLPFLLLLLVSCASQDPNQESLNRFTATAIFGQILMSLQALGLMKELSIDWQEHAGWLRS</sequence>
<dbReference type="EMBL" id="CAJNDS010002852">
    <property type="protein sequence ID" value="CAE7619379.1"/>
    <property type="molecule type" value="Genomic_DNA"/>
</dbReference>
<accession>A0A812V5H4</accession>
<proteinExistence type="predicted"/>
<dbReference type="AlphaFoldDB" id="A0A812V5H4"/>
<keyword evidence="3" id="KW-1185">Reference proteome</keyword>
<evidence type="ECO:0000313" key="2">
    <source>
        <dbReference type="EMBL" id="CAE7619379.1"/>
    </source>
</evidence>
<evidence type="ECO:0000256" key="1">
    <source>
        <dbReference type="SAM" id="Phobius"/>
    </source>
</evidence>
<protein>
    <submittedName>
        <fullName evidence="2">GRM8 protein</fullName>
    </submittedName>
</protein>
<comment type="caution">
    <text evidence="2">The sequence shown here is derived from an EMBL/GenBank/DDBJ whole genome shotgun (WGS) entry which is preliminary data.</text>
</comment>
<reference evidence="2" key="1">
    <citation type="submission" date="2021-02" db="EMBL/GenBank/DDBJ databases">
        <authorList>
            <person name="Dougan E. K."/>
            <person name="Rhodes N."/>
            <person name="Thang M."/>
            <person name="Chan C."/>
        </authorList>
    </citation>
    <scope>NUCLEOTIDE SEQUENCE</scope>
</reference>
<gene>
    <name evidence="2" type="primary">GRM8</name>
    <name evidence="2" type="ORF">SNAT2548_LOCUS35198</name>
</gene>
<feature type="transmembrane region" description="Helical" evidence="1">
    <location>
        <begin position="98"/>
        <end position="120"/>
    </location>
</feature>
<keyword evidence="1" id="KW-0812">Transmembrane</keyword>
<keyword evidence="1" id="KW-0472">Membrane</keyword>
<feature type="transmembrane region" description="Helical" evidence="1">
    <location>
        <begin position="61"/>
        <end position="86"/>
    </location>
</feature>
<organism evidence="2 3">
    <name type="scientific">Symbiodinium natans</name>
    <dbReference type="NCBI Taxonomy" id="878477"/>
    <lineage>
        <taxon>Eukaryota</taxon>
        <taxon>Sar</taxon>
        <taxon>Alveolata</taxon>
        <taxon>Dinophyceae</taxon>
        <taxon>Suessiales</taxon>
        <taxon>Symbiodiniaceae</taxon>
        <taxon>Symbiodinium</taxon>
    </lineage>
</organism>
<evidence type="ECO:0000313" key="3">
    <source>
        <dbReference type="Proteomes" id="UP000604046"/>
    </source>
</evidence>